<sequence length="285" mass="31746">MGMTRGVTHLIAGASLLSLTACTDPLPWPDSPLYQVPDNKPDWVKPADKEAAKQAIAGHYAHYDVVAYEDETDQGPMRSFIISYGFTDFYLNDDGDLVEYDRFCHAEHRINQKNVQSVFSDAATQAIKPRVQVVDVFEKDGAWQVYRKATPTLIGIDGDPSQPISFDPNDPLINDDDGDGKPGVTVKITIAGFIKADLYIARREIFNNHLTLYLDGSLWGYVEDYSEQMVIDATLDMLKRPSNPAQNPDYGLSPMALIPISEDLQGCDELMAMKDKLFPAEPGFY</sequence>
<dbReference type="RefSeq" id="WP_132318812.1">
    <property type="nucleotide sequence ID" value="NZ_FWZT01000008.1"/>
</dbReference>
<dbReference type="PROSITE" id="PS51257">
    <property type="entry name" value="PROKAR_LIPOPROTEIN"/>
    <property type="match status" value="1"/>
</dbReference>
<dbReference type="OrthoDB" id="5297841at2"/>
<keyword evidence="2" id="KW-1185">Reference proteome</keyword>
<reference evidence="2" key="1">
    <citation type="submission" date="2017-04" db="EMBL/GenBank/DDBJ databases">
        <authorList>
            <person name="Varghese N."/>
            <person name="Submissions S."/>
        </authorList>
    </citation>
    <scope>NUCLEOTIDE SEQUENCE [LARGE SCALE GENOMIC DNA]</scope>
    <source>
        <strain evidence="2">RKEM611</strain>
    </source>
</reference>
<proteinExistence type="predicted"/>
<organism evidence="1 2">
    <name type="scientific">Pseudobacteriovorax antillogorgiicola</name>
    <dbReference type="NCBI Taxonomy" id="1513793"/>
    <lineage>
        <taxon>Bacteria</taxon>
        <taxon>Pseudomonadati</taxon>
        <taxon>Bdellovibrionota</taxon>
        <taxon>Oligoflexia</taxon>
        <taxon>Oligoflexales</taxon>
        <taxon>Pseudobacteriovoracaceae</taxon>
        <taxon>Pseudobacteriovorax</taxon>
    </lineage>
</organism>
<dbReference type="Proteomes" id="UP000192907">
    <property type="component" value="Unassembled WGS sequence"/>
</dbReference>
<dbReference type="AlphaFoldDB" id="A0A1Y6BYJ2"/>
<accession>A0A1Y6BYJ2</accession>
<evidence type="ECO:0000313" key="1">
    <source>
        <dbReference type="EMBL" id="SMF26833.1"/>
    </source>
</evidence>
<name>A0A1Y6BYJ2_9BACT</name>
<evidence type="ECO:0000313" key="2">
    <source>
        <dbReference type="Proteomes" id="UP000192907"/>
    </source>
</evidence>
<protein>
    <recommendedName>
        <fullName evidence="3">Lipoprotein</fullName>
    </recommendedName>
</protein>
<evidence type="ECO:0008006" key="3">
    <source>
        <dbReference type="Google" id="ProtNLM"/>
    </source>
</evidence>
<dbReference type="EMBL" id="FWZT01000008">
    <property type="protein sequence ID" value="SMF26833.1"/>
    <property type="molecule type" value="Genomic_DNA"/>
</dbReference>
<gene>
    <name evidence="1" type="ORF">SAMN06296036_108171</name>
</gene>